<reference evidence="3 4" key="1">
    <citation type="submission" date="2016-10" db="EMBL/GenBank/DDBJ databases">
        <authorList>
            <person name="Varghese N."/>
            <person name="Submissions S."/>
        </authorList>
    </citation>
    <scope>NUCLEOTIDE SEQUENCE [LARGE SCALE GENOMIC DNA]</scope>
    <source>
        <strain evidence="3 4">DSM 16525</strain>
    </source>
</reference>
<organism evidence="2 5">
    <name type="scientific">Myxococcus fulvus</name>
    <dbReference type="NCBI Taxonomy" id="33"/>
    <lineage>
        <taxon>Bacteria</taxon>
        <taxon>Pseudomonadati</taxon>
        <taxon>Myxococcota</taxon>
        <taxon>Myxococcia</taxon>
        <taxon>Myxococcales</taxon>
        <taxon>Cystobacterineae</taxon>
        <taxon>Myxococcaceae</taxon>
        <taxon>Myxococcus</taxon>
    </lineage>
</organism>
<accession>A0A511T686</accession>
<feature type="region of interest" description="Disordered" evidence="1">
    <location>
        <begin position="28"/>
        <end position="70"/>
    </location>
</feature>
<gene>
    <name evidence="2" type="ORF">MFU01_47120</name>
    <name evidence="3" type="ORF">SAMN05443572_109327</name>
</gene>
<dbReference type="PROSITE" id="PS51257">
    <property type="entry name" value="PROKAR_LIPOPROTEIN"/>
    <property type="match status" value="1"/>
</dbReference>
<dbReference type="Proteomes" id="UP000321514">
    <property type="component" value="Unassembled WGS sequence"/>
</dbReference>
<name>A0A511T686_MYXFU</name>
<evidence type="ECO:0008006" key="6">
    <source>
        <dbReference type="Google" id="ProtNLM"/>
    </source>
</evidence>
<dbReference type="Proteomes" id="UP000183760">
    <property type="component" value="Unassembled WGS sequence"/>
</dbReference>
<dbReference type="AlphaFoldDB" id="A0A511T686"/>
<protein>
    <recommendedName>
        <fullName evidence="6">Lipoprotein</fullName>
    </recommendedName>
</protein>
<dbReference type="EMBL" id="BJXR01000034">
    <property type="protein sequence ID" value="GEN09675.1"/>
    <property type="molecule type" value="Genomic_DNA"/>
</dbReference>
<feature type="compositionally biased region" description="Low complexity" evidence="1">
    <location>
        <begin position="37"/>
        <end position="52"/>
    </location>
</feature>
<feature type="compositionally biased region" description="Basic and acidic residues" evidence="1">
    <location>
        <begin position="55"/>
        <end position="65"/>
    </location>
</feature>
<sequence>MRMTRTWNRALWWTCCAAMVWTLGCKGGGEEQRRDAASAPETAPATEARASAEVPKSEERPRVAEPEVDAGPTVCPEGQYPCCDGSCGDSKGCPGIACDPRRMPPTMTK</sequence>
<evidence type="ECO:0000313" key="3">
    <source>
        <dbReference type="EMBL" id="SEU33615.1"/>
    </source>
</evidence>
<evidence type="ECO:0000313" key="5">
    <source>
        <dbReference type="Proteomes" id="UP000321514"/>
    </source>
</evidence>
<keyword evidence="4" id="KW-1185">Reference proteome</keyword>
<comment type="caution">
    <text evidence="2">The sequence shown here is derived from an EMBL/GenBank/DDBJ whole genome shotgun (WGS) entry which is preliminary data.</text>
</comment>
<evidence type="ECO:0000256" key="1">
    <source>
        <dbReference type="SAM" id="MobiDB-lite"/>
    </source>
</evidence>
<reference evidence="2 5" key="2">
    <citation type="submission" date="2019-07" db="EMBL/GenBank/DDBJ databases">
        <title>Whole genome shotgun sequence of Myxococcus fulvus NBRC 100333.</title>
        <authorList>
            <person name="Hosoyama A."/>
            <person name="Uohara A."/>
            <person name="Ohji S."/>
            <person name="Ichikawa N."/>
        </authorList>
    </citation>
    <scope>NUCLEOTIDE SEQUENCE [LARGE SCALE GENOMIC DNA]</scope>
    <source>
        <strain evidence="2 5">NBRC 100333</strain>
    </source>
</reference>
<evidence type="ECO:0000313" key="4">
    <source>
        <dbReference type="Proteomes" id="UP000183760"/>
    </source>
</evidence>
<dbReference type="EMBL" id="FOIB01000009">
    <property type="protein sequence ID" value="SEU33615.1"/>
    <property type="molecule type" value="Genomic_DNA"/>
</dbReference>
<proteinExistence type="predicted"/>
<evidence type="ECO:0000313" key="2">
    <source>
        <dbReference type="EMBL" id="GEN09675.1"/>
    </source>
</evidence>